<dbReference type="AlphaFoldDB" id="A0A4P6JMH1"/>
<dbReference type="KEGG" id="kbs:EPA93_10675"/>
<dbReference type="GO" id="GO:0003677">
    <property type="term" value="F:DNA binding"/>
    <property type="evidence" value="ECO:0007669"/>
    <property type="project" value="UniProtKB-KW"/>
</dbReference>
<sequence>MPRHTTYLLSWLPETHTYAIYVEGQPSSSLPLPDSQAWFSWLESITSFSFHGKCGKAYTVRKEKVQNRGAYWYGYRRFQGRITKRYIGRSTDLTTERLEEIATLLPGHPKDASASSLAIENRAQEDTSEPLETPLNTSVQPGQLTVLASKLHPPRLARSLIARPHLLVSLDEALAYNVILLCAPAGSGKTTLVSQWIASHDTDEDFPAVAWLSLDAGDNDPLRFWHYIIAACQSLQAPTEKSMPSPLELLFQPPFKLLSLEKMLTSFLNELGRSALSGLLVLEDYHVITSPQIHESFSFFLDHRPEKLRFMLLSRSEPPMQLARLRANGFLYELQTSELRFSRQETSTFLAQTVAQSLSEEALNQLDSRIEGWAAGLRLLALSWQRQKSQRTLEQALANLSGQHRPIQDYFVSEVLNAQPEPLQQFILQTSILTRLHSSLCAAITGRQDSEALLDALERDGLFLESIEGPEPWYRYHALFAEAMRVEARRRLGEEALQNLFRLASRWYETHAMLTEAVEAALASQDTEYMVEQLERFLLHIARFSPGALPSMQELHTLLRWLGMLPEALICAHPMFSFSYAVALLLSLIMQPQQPSPEYIDRLEKYLQMAEDGWQREGDTAQLGAVYTIRALLSVYFGTLDRTLNYSRQALTLLPSEEHSLRYSSLHLRSMGELLAGHINEANRLLLEAHTFHRAPEHHAFLRANRVLWSRISFEQGKLHQAAEHYQQVLAEARQQNDNDDICDALLGLSQISYEWNELATAEQQALEALECGQQLAVTHLIATARLILATIEHARGATTQALQSCNDLLTYLSMAIPARWPMLSLLSRATHTLQAELLLASGNLPALESLWGSHLKEETTRSASAALIVTDQQAEFMLPQQEREEFFMARWLLAKEKPQEALVILERLQASARADGRKRQELETQVLMALVYAAEKQAARAREMLYTVLACTYTEGYQRLFLNEGEAMANLLQSILPSVHESTLLTYIRRLLHAFAQERNHPGAPAPGSQLIDQLSTQEQRVLRLLSAGRSNPEIAAELVVTVNTVKAHVQSIYRKLLVNNRVEASEVARLLDLI</sequence>
<dbReference type="SUPFAM" id="SSF48452">
    <property type="entry name" value="TPR-like"/>
    <property type="match status" value="2"/>
</dbReference>
<dbReference type="GO" id="GO:0006355">
    <property type="term" value="P:regulation of DNA-templated transcription"/>
    <property type="evidence" value="ECO:0007669"/>
    <property type="project" value="InterPro"/>
</dbReference>
<dbReference type="Gene3D" id="1.25.40.10">
    <property type="entry name" value="Tetratricopeptide repeat domain"/>
    <property type="match status" value="1"/>
</dbReference>
<dbReference type="InterPro" id="IPR016032">
    <property type="entry name" value="Sig_transdc_resp-reg_C-effctor"/>
</dbReference>
<dbReference type="InterPro" id="IPR011990">
    <property type="entry name" value="TPR-like_helical_dom_sf"/>
</dbReference>
<dbReference type="PANTHER" id="PTHR44688:SF16">
    <property type="entry name" value="DNA-BINDING TRANSCRIPTIONAL ACTIVATOR DEVR_DOSR"/>
    <property type="match status" value="1"/>
</dbReference>
<dbReference type="PROSITE" id="PS00622">
    <property type="entry name" value="HTH_LUXR_1"/>
    <property type="match status" value="1"/>
</dbReference>
<dbReference type="Pfam" id="PF25873">
    <property type="entry name" value="WHD_MalT"/>
    <property type="match status" value="1"/>
</dbReference>
<dbReference type="InterPro" id="IPR036388">
    <property type="entry name" value="WH-like_DNA-bd_sf"/>
</dbReference>
<dbReference type="SMART" id="SM00421">
    <property type="entry name" value="HTH_LUXR"/>
    <property type="match status" value="1"/>
</dbReference>
<dbReference type="Pfam" id="PF17874">
    <property type="entry name" value="TPR_MalT"/>
    <property type="match status" value="1"/>
</dbReference>
<keyword evidence="6" id="KW-1185">Reference proteome</keyword>
<dbReference type="Pfam" id="PF00196">
    <property type="entry name" value="GerE"/>
    <property type="match status" value="1"/>
</dbReference>
<accession>A0A4P6JMH1</accession>
<evidence type="ECO:0000256" key="3">
    <source>
        <dbReference type="ARBA" id="ARBA00023163"/>
    </source>
</evidence>
<dbReference type="Proteomes" id="UP000290365">
    <property type="component" value="Chromosome"/>
</dbReference>
<gene>
    <name evidence="5" type="ORF">EPA93_10675</name>
</gene>
<dbReference type="InterPro" id="IPR059106">
    <property type="entry name" value="WHD_MalT"/>
</dbReference>
<dbReference type="PROSITE" id="PS50043">
    <property type="entry name" value="HTH_LUXR_2"/>
    <property type="match status" value="1"/>
</dbReference>
<keyword evidence="3" id="KW-0804">Transcription</keyword>
<dbReference type="InterPro" id="IPR000792">
    <property type="entry name" value="Tscrpt_reg_LuxR_C"/>
</dbReference>
<reference evidence="5 6" key="1">
    <citation type="submission" date="2019-01" db="EMBL/GenBank/DDBJ databases">
        <title>Ktedonosporobacter rubrisoli SCAWS-G2.</title>
        <authorList>
            <person name="Huang Y."/>
            <person name="Yan B."/>
        </authorList>
    </citation>
    <scope>NUCLEOTIDE SEQUENCE [LARGE SCALE GENOMIC DNA]</scope>
    <source>
        <strain evidence="5 6">SCAWS-G2</strain>
    </source>
</reference>
<dbReference type="Gene3D" id="1.10.10.10">
    <property type="entry name" value="Winged helix-like DNA-binding domain superfamily/Winged helix DNA-binding domain"/>
    <property type="match status" value="1"/>
</dbReference>
<keyword evidence="1" id="KW-0805">Transcription regulation</keyword>
<protein>
    <recommendedName>
        <fullName evidence="4">HTH luxR-type domain-containing protein</fullName>
    </recommendedName>
</protein>
<dbReference type="Gene3D" id="3.40.50.300">
    <property type="entry name" value="P-loop containing nucleotide triphosphate hydrolases"/>
    <property type="match status" value="1"/>
</dbReference>
<dbReference type="InterPro" id="IPR041617">
    <property type="entry name" value="TPR_MalT"/>
</dbReference>
<evidence type="ECO:0000313" key="5">
    <source>
        <dbReference type="EMBL" id="QBD76449.1"/>
    </source>
</evidence>
<organism evidence="5 6">
    <name type="scientific">Ktedonosporobacter rubrisoli</name>
    <dbReference type="NCBI Taxonomy" id="2509675"/>
    <lineage>
        <taxon>Bacteria</taxon>
        <taxon>Bacillati</taxon>
        <taxon>Chloroflexota</taxon>
        <taxon>Ktedonobacteria</taxon>
        <taxon>Ktedonobacterales</taxon>
        <taxon>Ktedonosporobacteraceae</taxon>
        <taxon>Ktedonosporobacter</taxon>
    </lineage>
</organism>
<proteinExistence type="predicted"/>
<dbReference type="EMBL" id="CP035758">
    <property type="protein sequence ID" value="QBD76449.1"/>
    <property type="molecule type" value="Genomic_DNA"/>
</dbReference>
<dbReference type="SUPFAM" id="SSF52540">
    <property type="entry name" value="P-loop containing nucleoside triphosphate hydrolases"/>
    <property type="match status" value="1"/>
</dbReference>
<dbReference type="InterPro" id="IPR027417">
    <property type="entry name" value="P-loop_NTPase"/>
</dbReference>
<name>A0A4P6JMH1_KTERU</name>
<evidence type="ECO:0000256" key="1">
    <source>
        <dbReference type="ARBA" id="ARBA00023015"/>
    </source>
</evidence>
<dbReference type="PRINTS" id="PR00038">
    <property type="entry name" value="HTHLUXR"/>
</dbReference>
<feature type="domain" description="HTH luxR-type" evidence="4">
    <location>
        <begin position="1009"/>
        <end position="1074"/>
    </location>
</feature>
<dbReference type="SUPFAM" id="SSF46894">
    <property type="entry name" value="C-terminal effector domain of the bipartite response regulators"/>
    <property type="match status" value="1"/>
</dbReference>
<evidence type="ECO:0000313" key="6">
    <source>
        <dbReference type="Proteomes" id="UP000290365"/>
    </source>
</evidence>
<dbReference type="CDD" id="cd06170">
    <property type="entry name" value="LuxR_C_like"/>
    <property type="match status" value="1"/>
</dbReference>
<evidence type="ECO:0000259" key="4">
    <source>
        <dbReference type="PROSITE" id="PS50043"/>
    </source>
</evidence>
<evidence type="ECO:0000256" key="2">
    <source>
        <dbReference type="ARBA" id="ARBA00023125"/>
    </source>
</evidence>
<keyword evidence="2" id="KW-0238">DNA-binding</keyword>
<dbReference type="PANTHER" id="PTHR44688">
    <property type="entry name" value="DNA-BINDING TRANSCRIPTIONAL ACTIVATOR DEVR_DOSR"/>
    <property type="match status" value="1"/>
</dbReference>
<dbReference type="OrthoDB" id="223734at2"/>
<dbReference type="RefSeq" id="WP_129887245.1">
    <property type="nucleotide sequence ID" value="NZ_CP035758.1"/>
</dbReference>